<sequence>MFKKILVAVNNTEIGHYVFEQALSLAMLTNAELMVLQVISPFNNNFLNTSEGEIHSGYTSSQSHNLEYYLGEWEKLKQQGVEFLTLLINQAIAKGISAEFTQELGDPSRMICEVARTWNADVIVIGRRGLSGISELFLGSVSNYVLHHAPCSVLTVQGAMNVNTKTSLTASPSSPT</sequence>
<dbReference type="Proteomes" id="UP000218287">
    <property type="component" value="Chromosome"/>
</dbReference>
<evidence type="ECO:0000256" key="1">
    <source>
        <dbReference type="ARBA" id="ARBA00008791"/>
    </source>
</evidence>
<feature type="domain" description="UspA" evidence="2">
    <location>
        <begin position="1"/>
        <end position="156"/>
    </location>
</feature>
<organism evidence="3 4">
    <name type="scientific">Anabaenopsis circularis NIES-21</name>
    <dbReference type="NCBI Taxonomy" id="1085406"/>
    <lineage>
        <taxon>Bacteria</taxon>
        <taxon>Bacillati</taxon>
        <taxon>Cyanobacteriota</taxon>
        <taxon>Cyanophyceae</taxon>
        <taxon>Nostocales</taxon>
        <taxon>Nodulariaceae</taxon>
        <taxon>Anabaenopsis</taxon>
    </lineage>
</organism>
<dbReference type="Pfam" id="PF00582">
    <property type="entry name" value="Usp"/>
    <property type="match status" value="1"/>
</dbReference>
<protein>
    <submittedName>
        <fullName evidence="3">UspA domain-containing protein</fullName>
    </submittedName>
</protein>
<dbReference type="OrthoDB" id="516822at2"/>
<name>A0A1Z4GJ14_9CYAN</name>
<gene>
    <name evidence="3" type="ORF">NIES21_33030</name>
</gene>
<dbReference type="PANTHER" id="PTHR46268">
    <property type="entry name" value="STRESS RESPONSE PROTEIN NHAX"/>
    <property type="match status" value="1"/>
</dbReference>
<comment type="similarity">
    <text evidence="1">Belongs to the universal stress protein A family.</text>
</comment>
<dbReference type="InterPro" id="IPR006016">
    <property type="entry name" value="UspA"/>
</dbReference>
<reference evidence="3 4" key="1">
    <citation type="submission" date="2017-06" db="EMBL/GenBank/DDBJ databases">
        <title>Genome sequencing of cyanobaciteial culture collection at National Institute for Environmental Studies (NIES).</title>
        <authorList>
            <person name="Hirose Y."/>
            <person name="Shimura Y."/>
            <person name="Fujisawa T."/>
            <person name="Nakamura Y."/>
            <person name="Kawachi M."/>
        </authorList>
    </citation>
    <scope>NUCLEOTIDE SEQUENCE [LARGE SCALE GENOMIC DNA]</scope>
    <source>
        <strain evidence="3 4">NIES-21</strain>
    </source>
</reference>
<dbReference type="InterPro" id="IPR014729">
    <property type="entry name" value="Rossmann-like_a/b/a_fold"/>
</dbReference>
<dbReference type="SUPFAM" id="SSF52402">
    <property type="entry name" value="Adenine nucleotide alpha hydrolases-like"/>
    <property type="match status" value="1"/>
</dbReference>
<keyword evidence="4" id="KW-1185">Reference proteome</keyword>
<dbReference type="InterPro" id="IPR006015">
    <property type="entry name" value="Universal_stress_UspA"/>
</dbReference>
<accession>A0A1Z4GJ14</accession>
<evidence type="ECO:0000313" key="3">
    <source>
        <dbReference type="EMBL" id="BAY17465.1"/>
    </source>
</evidence>
<dbReference type="PRINTS" id="PR01438">
    <property type="entry name" value="UNVRSLSTRESS"/>
</dbReference>
<evidence type="ECO:0000313" key="4">
    <source>
        <dbReference type="Proteomes" id="UP000218287"/>
    </source>
</evidence>
<dbReference type="PANTHER" id="PTHR46268:SF8">
    <property type="entry name" value="UNIVERSAL STRESS PROTEIN SLL1388"/>
    <property type="match status" value="1"/>
</dbReference>
<dbReference type="CDD" id="cd00293">
    <property type="entry name" value="USP-like"/>
    <property type="match status" value="1"/>
</dbReference>
<dbReference type="Gene3D" id="3.40.50.620">
    <property type="entry name" value="HUPs"/>
    <property type="match status" value="1"/>
</dbReference>
<proteinExistence type="inferred from homology"/>
<dbReference type="AlphaFoldDB" id="A0A1Z4GJ14"/>
<evidence type="ECO:0000259" key="2">
    <source>
        <dbReference type="Pfam" id="PF00582"/>
    </source>
</evidence>
<dbReference type="EMBL" id="AP018174">
    <property type="protein sequence ID" value="BAY17465.1"/>
    <property type="molecule type" value="Genomic_DNA"/>
</dbReference>